<dbReference type="RefSeq" id="WP_406579094.1">
    <property type="nucleotide sequence ID" value="NZ_JBJHQH010000002.1"/>
</dbReference>
<protein>
    <submittedName>
        <fullName evidence="1">Uncharacterized protein</fullName>
    </submittedName>
</protein>
<sequence length="327" mass="38437">MDESKFYAHCLQGDVTAAYEYLRSIPDKNKKYQELESKYYHRFFGGKPIYRYKSDNPWIRKVLLAYYQYFTSVLTGKNVKDAETQLVQSLGALTSDQVIFDNLDVIEEKLEILFAEKGYRFLGGVTSPFRGPYIWKTTKKMDFIVELPHEIQEVTVYFLSDFIMQSWIHFATFGEKFAGGWAKTDGLYYVDEGPKRKRARLDSSEFQVSYLKHEAQHLSDYSRFPHLQPKDLEYRAKLVELIYEPNSIRLLKKFFYEAKNDPNFPHPYSSFVLMTRLSKLAFGIEEIQSLEKWKLVEPAQVQGWAWNLYVEHTEQLEECGEGTKGII</sequence>
<evidence type="ECO:0000313" key="1">
    <source>
        <dbReference type="EMBL" id="MFK9090395.1"/>
    </source>
</evidence>
<reference evidence="1 2" key="1">
    <citation type="submission" date="2024-11" db="EMBL/GenBank/DDBJ databases">
        <authorList>
            <person name="Lucas J.A."/>
        </authorList>
    </citation>
    <scope>NUCLEOTIDE SEQUENCE [LARGE SCALE GENOMIC DNA]</scope>
    <source>
        <strain evidence="1 2">Z 5.4</strain>
    </source>
</reference>
<dbReference type="Proteomes" id="UP001623041">
    <property type="component" value="Unassembled WGS sequence"/>
</dbReference>
<proteinExistence type="predicted"/>
<dbReference type="EMBL" id="JBJHQH010000002">
    <property type="protein sequence ID" value="MFK9090395.1"/>
    <property type="molecule type" value="Genomic_DNA"/>
</dbReference>
<evidence type="ECO:0000313" key="2">
    <source>
        <dbReference type="Proteomes" id="UP001623041"/>
    </source>
</evidence>
<keyword evidence="2" id="KW-1185">Reference proteome</keyword>
<organism evidence="1 2">
    <name type="scientific">Bacillus salipaludis</name>
    <dbReference type="NCBI Taxonomy" id="2547811"/>
    <lineage>
        <taxon>Bacteria</taxon>
        <taxon>Bacillati</taxon>
        <taxon>Bacillota</taxon>
        <taxon>Bacilli</taxon>
        <taxon>Bacillales</taxon>
        <taxon>Bacillaceae</taxon>
        <taxon>Bacillus</taxon>
    </lineage>
</organism>
<accession>A0ABW8RAE3</accession>
<name>A0ABW8RAE3_9BACI</name>
<comment type="caution">
    <text evidence="1">The sequence shown here is derived from an EMBL/GenBank/DDBJ whole genome shotgun (WGS) entry which is preliminary data.</text>
</comment>
<gene>
    <name evidence="1" type="ORF">ACJEBI_02705</name>
</gene>